<feature type="transmembrane region" description="Helical" evidence="1">
    <location>
        <begin position="98"/>
        <end position="116"/>
    </location>
</feature>
<comment type="caution">
    <text evidence="2">The sequence shown here is derived from an EMBL/GenBank/DDBJ whole genome shotgun (WGS) entry which is preliminary data.</text>
</comment>
<accession>A0A1F6W1I7</accession>
<protein>
    <recommendedName>
        <fullName evidence="4">DoxX family protein</fullName>
    </recommendedName>
</protein>
<proteinExistence type="predicted"/>
<reference evidence="2 3" key="1">
    <citation type="journal article" date="2016" name="Nat. Commun.">
        <title>Thousands of microbial genomes shed light on interconnected biogeochemical processes in an aquifer system.</title>
        <authorList>
            <person name="Anantharaman K."/>
            <person name="Brown C.T."/>
            <person name="Hug L.A."/>
            <person name="Sharon I."/>
            <person name="Castelle C.J."/>
            <person name="Probst A.J."/>
            <person name="Thomas B.C."/>
            <person name="Singh A."/>
            <person name="Wilkins M.J."/>
            <person name="Karaoz U."/>
            <person name="Brodie E.L."/>
            <person name="Williams K.H."/>
            <person name="Hubbard S.S."/>
            <person name="Banfield J.F."/>
        </authorList>
    </citation>
    <scope>NUCLEOTIDE SEQUENCE [LARGE SCALE GENOMIC DNA]</scope>
</reference>
<organism evidence="2 3">
    <name type="scientific">Candidatus Nomurabacteria bacterium RIFCSPHIGHO2_02_FULL_42_19</name>
    <dbReference type="NCBI Taxonomy" id="1801756"/>
    <lineage>
        <taxon>Bacteria</taxon>
        <taxon>Candidatus Nomuraibacteriota</taxon>
    </lineage>
</organism>
<evidence type="ECO:0000256" key="1">
    <source>
        <dbReference type="SAM" id="Phobius"/>
    </source>
</evidence>
<dbReference type="Proteomes" id="UP000179275">
    <property type="component" value="Unassembled WGS sequence"/>
</dbReference>
<keyword evidence="1" id="KW-0812">Transmembrane</keyword>
<name>A0A1F6W1I7_9BACT</name>
<feature type="transmembrane region" description="Helical" evidence="1">
    <location>
        <begin position="7"/>
        <end position="27"/>
    </location>
</feature>
<dbReference type="STRING" id="1801756.A3C67_02525"/>
<evidence type="ECO:0000313" key="2">
    <source>
        <dbReference type="EMBL" id="OGI75646.1"/>
    </source>
</evidence>
<dbReference type="EMBL" id="MFUG01000016">
    <property type="protein sequence ID" value="OGI75646.1"/>
    <property type="molecule type" value="Genomic_DNA"/>
</dbReference>
<keyword evidence="1" id="KW-1133">Transmembrane helix</keyword>
<feature type="transmembrane region" description="Helical" evidence="1">
    <location>
        <begin position="128"/>
        <end position="153"/>
    </location>
</feature>
<sequence length="165" mass="18240">MVDSNKFKAVLGILRLSMGLTFLWAFLDKVWGLGFTTTAEGAWLSGGSPTTGFLQFGVHGPFAEFFHSMAGSVLVDWLFMLGLLFIGLTLTLGIITKLGGWAGVFILFLMYLAVGLPPEHHPFIDDHFVYIFVMLAVVWSNAGKYFGFGNAWYNTALVQKYKILA</sequence>
<feature type="transmembrane region" description="Helical" evidence="1">
    <location>
        <begin position="65"/>
        <end position="86"/>
    </location>
</feature>
<gene>
    <name evidence="2" type="ORF">A3C67_02525</name>
</gene>
<evidence type="ECO:0000313" key="3">
    <source>
        <dbReference type="Proteomes" id="UP000179275"/>
    </source>
</evidence>
<evidence type="ECO:0008006" key="4">
    <source>
        <dbReference type="Google" id="ProtNLM"/>
    </source>
</evidence>
<keyword evidence="1" id="KW-0472">Membrane</keyword>
<dbReference type="AlphaFoldDB" id="A0A1F6W1I7"/>